<keyword evidence="1" id="KW-0812">Transmembrane</keyword>
<keyword evidence="1" id="KW-1133">Transmembrane helix</keyword>
<dbReference type="Proteomes" id="UP001324270">
    <property type="component" value="Unassembled WGS sequence"/>
</dbReference>
<accession>A0ABU5Y9R1</accession>
<organism evidence="2 3">
    <name type="scientific">Capnocytophaga gingivalis</name>
    <dbReference type="NCBI Taxonomy" id="1017"/>
    <lineage>
        <taxon>Bacteria</taxon>
        <taxon>Pseudomonadati</taxon>
        <taxon>Bacteroidota</taxon>
        <taxon>Flavobacteriia</taxon>
        <taxon>Flavobacteriales</taxon>
        <taxon>Flavobacteriaceae</taxon>
        <taxon>Capnocytophaga</taxon>
    </lineage>
</organism>
<name>A0ABU5Y9R1_9FLAO</name>
<evidence type="ECO:0000256" key="1">
    <source>
        <dbReference type="SAM" id="Phobius"/>
    </source>
</evidence>
<feature type="transmembrane region" description="Helical" evidence="1">
    <location>
        <begin position="6"/>
        <end position="25"/>
    </location>
</feature>
<evidence type="ECO:0000313" key="3">
    <source>
        <dbReference type="Proteomes" id="UP001324270"/>
    </source>
</evidence>
<keyword evidence="1" id="KW-0472">Membrane</keyword>
<sequence length="82" mass="8924">MNIITPLFSFVMVVAMIVSIGCQTLGSIAIATLRGVVFIGIGMLILPTFLGERGIWLTLVLSEVLTLAVSIFLVRRSVVFRK</sequence>
<evidence type="ECO:0000313" key="2">
    <source>
        <dbReference type="EMBL" id="MEB3040627.1"/>
    </source>
</evidence>
<proteinExistence type="predicted"/>
<dbReference type="RefSeq" id="WP_323979549.1">
    <property type="nucleotide sequence ID" value="NZ_JAYKBV010000009.1"/>
</dbReference>
<gene>
    <name evidence="2" type="ORF">VJJ49_07960</name>
</gene>
<feature type="transmembrane region" description="Helical" evidence="1">
    <location>
        <begin position="55"/>
        <end position="74"/>
    </location>
</feature>
<protein>
    <recommendedName>
        <fullName evidence="4">Polysaccharide biosynthesis protein C-terminal domain-containing protein</fullName>
    </recommendedName>
</protein>
<evidence type="ECO:0008006" key="4">
    <source>
        <dbReference type="Google" id="ProtNLM"/>
    </source>
</evidence>
<feature type="transmembrane region" description="Helical" evidence="1">
    <location>
        <begin position="32"/>
        <end position="49"/>
    </location>
</feature>
<keyword evidence="3" id="KW-1185">Reference proteome</keyword>
<comment type="caution">
    <text evidence="2">The sequence shown here is derived from an EMBL/GenBank/DDBJ whole genome shotgun (WGS) entry which is preliminary data.</text>
</comment>
<dbReference type="EMBL" id="JAYKBV010000009">
    <property type="protein sequence ID" value="MEB3040627.1"/>
    <property type="molecule type" value="Genomic_DNA"/>
</dbReference>
<reference evidence="2 3" key="1">
    <citation type="submission" date="2023-12" db="EMBL/GenBank/DDBJ databases">
        <title>Genomic sequences of Capnocytophaga and Parvimonas strains.</title>
        <authorList>
            <person name="Watt R.M."/>
            <person name="Wang M."/>
            <person name="Yang T."/>
            <person name="Tong W.M."/>
        </authorList>
    </citation>
    <scope>NUCLEOTIDE SEQUENCE [LARGE SCALE GENOMIC DNA]</scope>
    <source>
        <strain evidence="2 3">CCUG 13156</strain>
    </source>
</reference>